<dbReference type="Pfam" id="PF14135">
    <property type="entry name" value="DUF4302"/>
    <property type="match status" value="1"/>
</dbReference>
<dbReference type="EMBL" id="CP117880">
    <property type="protein sequence ID" value="WDF69290.1"/>
    <property type="molecule type" value="Genomic_DNA"/>
</dbReference>
<accession>A0ABY7WIF9</accession>
<evidence type="ECO:0000313" key="1">
    <source>
        <dbReference type="EMBL" id="WDF69290.1"/>
    </source>
</evidence>
<name>A0ABY7WIF9_9SPHI</name>
<keyword evidence="2" id="KW-1185">Reference proteome</keyword>
<gene>
    <name evidence="1" type="ORF">PQ465_02645</name>
</gene>
<reference evidence="1 2" key="1">
    <citation type="submission" date="2023-02" db="EMBL/GenBank/DDBJ databases">
        <title>Genome sequence of Sphingobacterium sp. KACC 22765.</title>
        <authorList>
            <person name="Kim S."/>
            <person name="Heo J."/>
            <person name="Kwon S.-W."/>
        </authorList>
    </citation>
    <scope>NUCLEOTIDE SEQUENCE [LARGE SCALE GENOMIC DNA]</scope>
    <source>
        <strain evidence="1 2">KACC 22765</strain>
    </source>
</reference>
<protein>
    <submittedName>
        <fullName evidence="1">DUF4302 domain-containing protein</fullName>
    </submittedName>
</protein>
<dbReference type="Proteomes" id="UP001221558">
    <property type="component" value="Chromosome"/>
</dbReference>
<sequence length="431" mass="48142">MKFRYIILVLILFPLVFFSACKRETDPIFEQNATLRVTEAIQHAYDVLQGNEPGWMMKYYPSDTREFGGYTIFAKFISNGQVTLTSDINEDVITSTYGVVQESGPVLTFNGYNKVIHYFSEPGLDNGDNIGADDTGMKGDFEFIVLEASADSVVLKGKKSGNRMVMLPLTGNQFETLSVEYQRANDVFRGYLLFKLENQQGELSDLGYNMRTFQYASDGNLNLQTFRVTPTGLEFYEDAELSGVRFVSLAYVQPTATYPKGYFSDANNLIKVIPEAPLNLWFRNNLWSMSYSNVGATGRTFWNTARTNLTNNGISLSYYYIGTYQGLQGMVYILQNGAVGGLITHNITLVPGSEDQVRISLAGNIYNLGGGFGVAYWSAGLNQLTNPFNNRTFRVTADTSDRPNSVLLTDIAIPTNTFRVFLDAINNPFNN</sequence>
<evidence type="ECO:0000313" key="2">
    <source>
        <dbReference type="Proteomes" id="UP001221558"/>
    </source>
</evidence>
<dbReference type="InterPro" id="IPR025396">
    <property type="entry name" value="DUF4302"/>
</dbReference>
<organism evidence="1 2">
    <name type="scientific">Sphingobacterium oryzagri</name>
    <dbReference type="NCBI Taxonomy" id="3025669"/>
    <lineage>
        <taxon>Bacteria</taxon>
        <taxon>Pseudomonadati</taxon>
        <taxon>Bacteroidota</taxon>
        <taxon>Sphingobacteriia</taxon>
        <taxon>Sphingobacteriales</taxon>
        <taxon>Sphingobacteriaceae</taxon>
        <taxon>Sphingobacterium</taxon>
    </lineage>
</organism>
<proteinExistence type="predicted"/>
<dbReference type="PROSITE" id="PS51257">
    <property type="entry name" value="PROKAR_LIPOPROTEIN"/>
    <property type="match status" value="1"/>
</dbReference>
<dbReference type="RefSeq" id="WP_274268015.1">
    <property type="nucleotide sequence ID" value="NZ_CP117880.1"/>
</dbReference>